<evidence type="ECO:0000256" key="4">
    <source>
        <dbReference type="ARBA" id="ARBA00022692"/>
    </source>
</evidence>
<evidence type="ECO:0008006" key="11">
    <source>
        <dbReference type="Google" id="ProtNLM"/>
    </source>
</evidence>
<keyword evidence="7 8" id="KW-0472">Membrane</keyword>
<evidence type="ECO:0000256" key="7">
    <source>
        <dbReference type="ARBA" id="ARBA00023136"/>
    </source>
</evidence>
<dbReference type="GO" id="GO:0030001">
    <property type="term" value="P:metal ion transport"/>
    <property type="evidence" value="ECO:0007669"/>
    <property type="project" value="UniProtKB-ARBA"/>
</dbReference>
<evidence type="ECO:0000313" key="10">
    <source>
        <dbReference type="Proteomes" id="UP000054874"/>
    </source>
</evidence>
<dbReference type="Proteomes" id="UP000054874">
    <property type="component" value="Unassembled WGS sequence"/>
</dbReference>
<reference evidence="9 10" key="1">
    <citation type="submission" date="2015-11" db="EMBL/GenBank/DDBJ databases">
        <title>Butyribacter intestini gen. nov., sp. nov., a butyric acid-producing bacterium of the family Lachnospiraceae isolated from the human faeces.</title>
        <authorList>
            <person name="Zou Y."/>
            <person name="Xue W."/>
            <person name="Luo G."/>
            <person name="Lv M."/>
        </authorList>
    </citation>
    <scope>NUCLEOTIDE SEQUENCE [LARGE SCALE GENOMIC DNA]</scope>
    <source>
        <strain evidence="9 10">ACET-33324</strain>
    </source>
</reference>
<keyword evidence="2" id="KW-0813">Transport</keyword>
<evidence type="ECO:0000313" key="9">
    <source>
        <dbReference type="EMBL" id="KSV57748.1"/>
    </source>
</evidence>
<dbReference type="Pfam" id="PF02386">
    <property type="entry name" value="TrkH"/>
    <property type="match status" value="1"/>
</dbReference>
<feature type="transmembrane region" description="Helical" evidence="8">
    <location>
        <begin position="71"/>
        <end position="99"/>
    </location>
</feature>
<evidence type="ECO:0000256" key="3">
    <source>
        <dbReference type="ARBA" id="ARBA00022475"/>
    </source>
</evidence>
<protein>
    <recommendedName>
        <fullName evidence="11">Potassium transporter KtrB</fullName>
    </recommendedName>
</protein>
<feature type="transmembrane region" description="Helical" evidence="8">
    <location>
        <begin position="190"/>
        <end position="211"/>
    </location>
</feature>
<dbReference type="EMBL" id="LNAM01000202">
    <property type="protein sequence ID" value="KSV57748.1"/>
    <property type="molecule type" value="Genomic_DNA"/>
</dbReference>
<keyword evidence="6" id="KW-0406">Ion transport</keyword>
<evidence type="ECO:0000256" key="6">
    <source>
        <dbReference type="ARBA" id="ARBA00023065"/>
    </source>
</evidence>
<comment type="caution">
    <text evidence="9">The sequence shown here is derived from an EMBL/GenBank/DDBJ whole genome shotgun (WGS) entry which is preliminary data.</text>
</comment>
<dbReference type="PANTHER" id="PTHR32024:SF1">
    <property type="entry name" value="KTR SYSTEM POTASSIUM UPTAKE PROTEIN B"/>
    <property type="match status" value="1"/>
</dbReference>
<keyword evidence="10" id="KW-1185">Reference proteome</keyword>
<name>A0A0V8QB73_9FIRM</name>
<evidence type="ECO:0000256" key="8">
    <source>
        <dbReference type="SAM" id="Phobius"/>
    </source>
</evidence>
<feature type="transmembrane region" description="Helical" evidence="8">
    <location>
        <begin position="240"/>
        <end position="259"/>
    </location>
</feature>
<keyword evidence="3" id="KW-1003">Cell membrane</keyword>
<feature type="transmembrane region" description="Helical" evidence="8">
    <location>
        <begin position="12"/>
        <end position="34"/>
    </location>
</feature>
<dbReference type="GO" id="GO:0005886">
    <property type="term" value="C:plasma membrane"/>
    <property type="evidence" value="ECO:0007669"/>
    <property type="project" value="UniProtKB-SubCell"/>
</dbReference>
<keyword evidence="4 8" id="KW-0812">Transmembrane</keyword>
<proteinExistence type="predicted"/>
<gene>
    <name evidence="9" type="ORF">ASU35_15325</name>
</gene>
<dbReference type="GO" id="GO:0008324">
    <property type="term" value="F:monoatomic cation transmembrane transporter activity"/>
    <property type="evidence" value="ECO:0007669"/>
    <property type="project" value="InterPro"/>
</dbReference>
<dbReference type="InterPro" id="IPR003445">
    <property type="entry name" value="Cat_transpt"/>
</dbReference>
<evidence type="ECO:0000256" key="5">
    <source>
        <dbReference type="ARBA" id="ARBA00022989"/>
    </source>
</evidence>
<sequence>MARKIRSGLTTTQIIAFGFLAGILIGTFLLMLPISSAEGMWTAPIDAAFTATTSLCVTGLVTVNTMRHWGFFGQAVILFLIQFGGLGVVTFTTTVLLLLRKKITLKDRLLIQDAYNLDTLRGLVKLTIDILKGTLLLEGIGACFYMIKFIPEFGVAYGIWASVFNAVSAMCNAGMDIVSDYSLMPYQTSLLVNGTTIALIILGGIGFPVWWDALRGLREKKEKKYSFCKMLSKLSLHSKVVLSMTVALIFGGALIIFLLEYSNPDTIGGLSLPHKLLAALFQSVTTRTAGFLTIPQECLRDTTS</sequence>
<organism evidence="9 10">
    <name type="scientific">Acetivibrio ethanolgignens</name>
    <dbReference type="NCBI Taxonomy" id="290052"/>
    <lineage>
        <taxon>Bacteria</taxon>
        <taxon>Bacillati</taxon>
        <taxon>Bacillota</taxon>
        <taxon>Clostridia</taxon>
        <taxon>Eubacteriales</taxon>
        <taxon>Oscillospiraceae</taxon>
        <taxon>Acetivibrio</taxon>
    </lineage>
</organism>
<dbReference type="PANTHER" id="PTHR32024">
    <property type="entry name" value="TRK SYSTEM POTASSIUM UPTAKE PROTEIN TRKG-RELATED"/>
    <property type="match status" value="1"/>
</dbReference>
<dbReference type="OrthoDB" id="9810952at2"/>
<evidence type="ECO:0000256" key="1">
    <source>
        <dbReference type="ARBA" id="ARBA00004651"/>
    </source>
</evidence>
<dbReference type="STRING" id="290052.ASU35_15325"/>
<comment type="subcellular location">
    <subcellularLocation>
        <location evidence="1">Cell membrane</location>
        <topology evidence="1">Multi-pass membrane protein</topology>
    </subcellularLocation>
</comment>
<keyword evidence="5 8" id="KW-1133">Transmembrane helix</keyword>
<dbReference type="RefSeq" id="WP_058354018.1">
    <property type="nucleotide sequence ID" value="NZ_CABMMD010000202.1"/>
</dbReference>
<accession>A0A0V8QB73</accession>
<evidence type="ECO:0000256" key="2">
    <source>
        <dbReference type="ARBA" id="ARBA00022448"/>
    </source>
</evidence>
<dbReference type="AlphaFoldDB" id="A0A0V8QB73"/>
<feature type="transmembrane region" description="Helical" evidence="8">
    <location>
        <begin position="157"/>
        <end position="178"/>
    </location>
</feature>